<dbReference type="Proteomes" id="UP000886520">
    <property type="component" value="Chromosome 15"/>
</dbReference>
<protein>
    <recommendedName>
        <fullName evidence="6">Pollen Ole e 1 allergen and extensin family protein</fullName>
    </recommendedName>
</protein>
<keyword evidence="1 3" id="KW-0732">Signal</keyword>
<dbReference type="OrthoDB" id="1936190at2759"/>
<dbReference type="EMBL" id="JABFUD020000015">
    <property type="protein sequence ID" value="KAI5069529.1"/>
    <property type="molecule type" value="Genomic_DNA"/>
</dbReference>
<comment type="caution">
    <text evidence="4">The sequence shown here is derived from an EMBL/GenBank/DDBJ whole genome shotgun (WGS) entry which is preliminary data.</text>
</comment>
<keyword evidence="5" id="KW-1185">Reference proteome</keyword>
<proteinExistence type="predicted"/>
<sequence length="241" mass="26530">MERQSAALMANFPLLLILLLPRLTTSSAPLPEAEDGHGRAAASHEGGDGDTSSSSSSSYRHRHFGKYRDSRGSLYSNKLSLASSSTPPPSIRASFALAVEGVVHCQHCKHVGTDSLLQSTPLPGAKVRLACRNMVRKTFVYKTAYTNAHGYFKFLMVDYNFRLHKGVGNCIVYLISSPRQSCYKATNINTGRNGAPLTRKKVYPNLIVYSVGPFAFAPRTCNVPSSYFRLSKSHYRFSESI</sequence>
<evidence type="ECO:0000256" key="1">
    <source>
        <dbReference type="ARBA" id="ARBA00022729"/>
    </source>
</evidence>
<gene>
    <name evidence="4" type="ORF">GOP47_0015830</name>
</gene>
<evidence type="ECO:0000256" key="2">
    <source>
        <dbReference type="SAM" id="MobiDB-lite"/>
    </source>
</evidence>
<feature type="chain" id="PRO_5039162546" description="Pollen Ole e 1 allergen and extensin family protein" evidence="3">
    <location>
        <begin position="27"/>
        <end position="241"/>
    </location>
</feature>
<organism evidence="4 5">
    <name type="scientific">Adiantum capillus-veneris</name>
    <name type="common">Maidenhair fern</name>
    <dbReference type="NCBI Taxonomy" id="13818"/>
    <lineage>
        <taxon>Eukaryota</taxon>
        <taxon>Viridiplantae</taxon>
        <taxon>Streptophyta</taxon>
        <taxon>Embryophyta</taxon>
        <taxon>Tracheophyta</taxon>
        <taxon>Polypodiopsida</taxon>
        <taxon>Polypodiidae</taxon>
        <taxon>Polypodiales</taxon>
        <taxon>Pteridineae</taxon>
        <taxon>Pteridaceae</taxon>
        <taxon>Vittarioideae</taxon>
        <taxon>Adiantum</taxon>
    </lineage>
</organism>
<accession>A0A9D4UKE8</accession>
<dbReference type="Pfam" id="PF01190">
    <property type="entry name" value="Pollen_Ole_e_1"/>
    <property type="match status" value="1"/>
</dbReference>
<dbReference type="GO" id="GO:0071944">
    <property type="term" value="C:cell periphery"/>
    <property type="evidence" value="ECO:0007669"/>
    <property type="project" value="TreeGrafter"/>
</dbReference>
<feature type="signal peptide" evidence="3">
    <location>
        <begin position="1"/>
        <end position="26"/>
    </location>
</feature>
<evidence type="ECO:0008006" key="6">
    <source>
        <dbReference type="Google" id="ProtNLM"/>
    </source>
</evidence>
<reference evidence="4" key="1">
    <citation type="submission" date="2021-01" db="EMBL/GenBank/DDBJ databases">
        <title>Adiantum capillus-veneris genome.</title>
        <authorList>
            <person name="Fang Y."/>
            <person name="Liao Q."/>
        </authorList>
    </citation>
    <scope>NUCLEOTIDE SEQUENCE</scope>
    <source>
        <strain evidence="4">H3</strain>
        <tissue evidence="4">Leaf</tissue>
    </source>
</reference>
<evidence type="ECO:0000313" key="5">
    <source>
        <dbReference type="Proteomes" id="UP000886520"/>
    </source>
</evidence>
<evidence type="ECO:0000313" key="4">
    <source>
        <dbReference type="EMBL" id="KAI5069529.1"/>
    </source>
</evidence>
<dbReference type="AlphaFoldDB" id="A0A9D4UKE8"/>
<evidence type="ECO:0000256" key="3">
    <source>
        <dbReference type="SAM" id="SignalP"/>
    </source>
</evidence>
<dbReference type="PANTHER" id="PTHR33470:SF22">
    <property type="entry name" value="POLLEN OLE E 1 ALLERGEN AND EXTENSIN FAMILY PROTEIN"/>
    <property type="match status" value="1"/>
</dbReference>
<feature type="region of interest" description="Disordered" evidence="2">
    <location>
        <begin position="29"/>
        <end position="61"/>
    </location>
</feature>
<dbReference type="PANTHER" id="PTHR33470">
    <property type="entry name" value="OS01G0164075 PROTEIN"/>
    <property type="match status" value="1"/>
</dbReference>
<name>A0A9D4UKE8_ADICA</name>